<proteinExistence type="predicted"/>
<dbReference type="Pfam" id="PF12844">
    <property type="entry name" value="HTH_19"/>
    <property type="match status" value="1"/>
</dbReference>
<dbReference type="PROSITE" id="PS50943">
    <property type="entry name" value="HTH_CROC1"/>
    <property type="match status" value="1"/>
</dbReference>
<dbReference type="RefSeq" id="WP_259950162.1">
    <property type="nucleotide sequence ID" value="NZ_CP122283.1"/>
</dbReference>
<dbReference type="CDD" id="cd00093">
    <property type="entry name" value="HTH_XRE"/>
    <property type="match status" value="1"/>
</dbReference>
<dbReference type="Gene3D" id="1.10.260.40">
    <property type="entry name" value="lambda repressor-like DNA-binding domains"/>
    <property type="match status" value="1"/>
</dbReference>
<dbReference type="InterPro" id="IPR010982">
    <property type="entry name" value="Lambda_DNA-bd_dom_sf"/>
</dbReference>
<accession>A0ABY8KJM5</accession>
<protein>
    <submittedName>
        <fullName evidence="2">Helix-turn-helix transcriptional regulator</fullName>
    </submittedName>
</protein>
<evidence type="ECO:0000313" key="2">
    <source>
        <dbReference type="EMBL" id="WGF39320.1"/>
    </source>
</evidence>
<feature type="domain" description="HTH cro/C1-type" evidence="1">
    <location>
        <begin position="9"/>
        <end position="63"/>
    </location>
</feature>
<evidence type="ECO:0000313" key="3">
    <source>
        <dbReference type="Proteomes" id="UP001244564"/>
    </source>
</evidence>
<gene>
    <name evidence="2" type="ORF">QBO96_03380</name>
</gene>
<dbReference type="SUPFAM" id="SSF47413">
    <property type="entry name" value="lambda repressor-like DNA-binding domains"/>
    <property type="match status" value="1"/>
</dbReference>
<dbReference type="InterPro" id="IPR001387">
    <property type="entry name" value="Cro/C1-type_HTH"/>
</dbReference>
<name>A0ABY8KJM5_9BACI</name>
<keyword evidence="3" id="KW-1185">Reference proteome</keyword>
<dbReference type="Proteomes" id="UP001244564">
    <property type="component" value="Chromosome"/>
</dbReference>
<reference evidence="2 3" key="1">
    <citation type="submission" date="2023-04" db="EMBL/GenBank/DDBJ databases">
        <title>Genomic of Lysinibacillus capsici TSBLM.</title>
        <authorList>
            <person name="Hu X.S."/>
            <person name="Yu C.H."/>
        </authorList>
    </citation>
    <scope>NUCLEOTIDE SEQUENCE [LARGE SCALE GENOMIC DNA]</scope>
    <source>
        <strain evidence="2 3">TSBLM</strain>
    </source>
</reference>
<sequence>MNSNVNDRLKDAREYLGLTIEIVSNFLDISIEKLMSIENGQERPDIDEIHMLSKLYKHPESYFLEGVYSENEDVELLARASDDLSEKDRESILRFSKILSEMK</sequence>
<evidence type="ECO:0000259" key="1">
    <source>
        <dbReference type="PROSITE" id="PS50943"/>
    </source>
</evidence>
<organism evidence="2 3">
    <name type="scientific">Lysinibacillus capsici</name>
    <dbReference type="NCBI Taxonomy" id="2115968"/>
    <lineage>
        <taxon>Bacteria</taxon>
        <taxon>Bacillati</taxon>
        <taxon>Bacillota</taxon>
        <taxon>Bacilli</taxon>
        <taxon>Bacillales</taxon>
        <taxon>Bacillaceae</taxon>
        <taxon>Lysinibacillus</taxon>
    </lineage>
</organism>
<dbReference type="EMBL" id="CP122283">
    <property type="protein sequence ID" value="WGF39320.1"/>
    <property type="molecule type" value="Genomic_DNA"/>
</dbReference>